<dbReference type="KEGG" id="dan:6507852"/>
<dbReference type="GeneID" id="6507852"/>
<accession>B3M3U3</accession>
<keyword evidence="3" id="KW-1185">Reference proteome</keyword>
<dbReference type="Pfam" id="PF11901">
    <property type="entry name" value="DM9"/>
    <property type="match status" value="1"/>
</dbReference>
<dbReference type="SMART" id="SM00696">
    <property type="entry name" value="DM9"/>
    <property type="match status" value="2"/>
</dbReference>
<dbReference type="PANTHER" id="PTHR31649">
    <property type="entry name" value="AGAP009604-PA"/>
    <property type="match status" value="1"/>
</dbReference>
<organism evidence="2 3">
    <name type="scientific">Drosophila ananassae</name>
    <name type="common">Fruit fly</name>
    <dbReference type="NCBI Taxonomy" id="7217"/>
    <lineage>
        <taxon>Eukaryota</taxon>
        <taxon>Metazoa</taxon>
        <taxon>Ecdysozoa</taxon>
        <taxon>Arthropoda</taxon>
        <taxon>Hexapoda</taxon>
        <taxon>Insecta</taxon>
        <taxon>Pterygota</taxon>
        <taxon>Neoptera</taxon>
        <taxon>Endopterygota</taxon>
        <taxon>Diptera</taxon>
        <taxon>Brachycera</taxon>
        <taxon>Muscomorpha</taxon>
        <taxon>Ephydroidea</taxon>
        <taxon>Drosophilidae</taxon>
        <taxon>Drosophila</taxon>
        <taxon>Sophophora</taxon>
    </lineage>
</organism>
<evidence type="ECO:0000313" key="2">
    <source>
        <dbReference type="EMBL" id="EDV39277.1"/>
    </source>
</evidence>
<evidence type="ECO:0000313" key="3">
    <source>
        <dbReference type="Proteomes" id="UP000007801"/>
    </source>
</evidence>
<dbReference type="InterPro" id="IPR006616">
    <property type="entry name" value="DM9_repeat"/>
</dbReference>
<sequence length="186" mass="20903">MFTAKNSAILAVIIVQLVSFIQGGVYNNQDKWVLMDKTSDLPQHSVLGGIDPDGYYNYVGRAVYSSSILPARVVPELGKATFNTETLSNQATSFEVLVANETISYHWKRSFDGYREEDAVSVGTNSVNDRVFICRARSDSAVIIGTLILAQRSCIIKYESLPIRYHDKYEVLVREHKLAQWMPYGV</sequence>
<dbReference type="PANTHER" id="PTHR31649:SF10">
    <property type="entry name" value="IP19903P-RELATED"/>
    <property type="match status" value="1"/>
</dbReference>
<dbReference type="Proteomes" id="UP000007801">
    <property type="component" value="Unassembled WGS sequence"/>
</dbReference>
<dbReference type="EMBL" id="CH902618">
    <property type="protein sequence ID" value="EDV39277.1"/>
    <property type="molecule type" value="Genomic_DNA"/>
</dbReference>
<dbReference type="eggNOG" id="ENOG502TCH8">
    <property type="taxonomic scope" value="Eukaryota"/>
</dbReference>
<name>B3M3U3_DROAN</name>
<dbReference type="AlphaFoldDB" id="B3M3U3"/>
<protein>
    <submittedName>
        <fullName evidence="2">Uncharacterized protein</fullName>
    </submittedName>
</protein>
<gene>
    <name evidence="2" type="primary">Dana\GF25227</name>
    <name evidence="2" type="synonym">dana_GLEANR_9904</name>
    <name evidence="2" type="ORF">GF25227</name>
</gene>
<dbReference type="PhylomeDB" id="B3M3U3"/>
<proteinExistence type="predicted"/>
<dbReference type="STRING" id="7217.B3M3U3"/>
<feature type="chain" id="PRO_5002792304" evidence="1">
    <location>
        <begin position="24"/>
        <end position="186"/>
    </location>
</feature>
<dbReference type="OrthoDB" id="2142040at2759"/>
<dbReference type="HOGENOM" id="CLU_112596_0_0_1"/>
<keyword evidence="1" id="KW-0732">Signal</keyword>
<evidence type="ECO:0000256" key="1">
    <source>
        <dbReference type="SAM" id="SignalP"/>
    </source>
</evidence>
<dbReference type="OMA" id="FIRYENW"/>
<feature type="signal peptide" evidence="1">
    <location>
        <begin position="1"/>
        <end position="23"/>
    </location>
</feature>
<dbReference type="InParanoid" id="B3M3U3"/>
<reference evidence="2 3" key="1">
    <citation type="journal article" date="2007" name="Nature">
        <title>Evolution of genes and genomes on the Drosophila phylogeny.</title>
        <authorList>
            <consortium name="Drosophila 12 Genomes Consortium"/>
            <person name="Clark A.G."/>
            <person name="Eisen M.B."/>
            <person name="Smith D.R."/>
            <person name="Bergman C.M."/>
            <person name="Oliver B."/>
            <person name="Markow T.A."/>
            <person name="Kaufman T.C."/>
            <person name="Kellis M."/>
            <person name="Gelbart W."/>
            <person name="Iyer V.N."/>
            <person name="Pollard D.A."/>
            <person name="Sackton T.B."/>
            <person name="Larracuente A.M."/>
            <person name="Singh N.D."/>
            <person name="Abad J.P."/>
            <person name="Abt D.N."/>
            <person name="Adryan B."/>
            <person name="Aguade M."/>
            <person name="Akashi H."/>
            <person name="Anderson W.W."/>
            <person name="Aquadro C.F."/>
            <person name="Ardell D.H."/>
            <person name="Arguello R."/>
            <person name="Artieri C.G."/>
            <person name="Barbash D.A."/>
            <person name="Barker D."/>
            <person name="Barsanti P."/>
            <person name="Batterham P."/>
            <person name="Batzoglou S."/>
            <person name="Begun D."/>
            <person name="Bhutkar A."/>
            <person name="Blanco E."/>
            <person name="Bosak S.A."/>
            <person name="Bradley R.K."/>
            <person name="Brand A.D."/>
            <person name="Brent M.R."/>
            <person name="Brooks A.N."/>
            <person name="Brown R.H."/>
            <person name="Butlin R.K."/>
            <person name="Caggese C."/>
            <person name="Calvi B.R."/>
            <person name="Bernardo de Carvalho A."/>
            <person name="Caspi A."/>
            <person name="Castrezana S."/>
            <person name="Celniker S.E."/>
            <person name="Chang J.L."/>
            <person name="Chapple C."/>
            <person name="Chatterji S."/>
            <person name="Chinwalla A."/>
            <person name="Civetta A."/>
            <person name="Clifton S.W."/>
            <person name="Comeron J.M."/>
            <person name="Costello J.C."/>
            <person name="Coyne J.A."/>
            <person name="Daub J."/>
            <person name="David R.G."/>
            <person name="Delcher A.L."/>
            <person name="Delehaunty K."/>
            <person name="Do C.B."/>
            <person name="Ebling H."/>
            <person name="Edwards K."/>
            <person name="Eickbush T."/>
            <person name="Evans J.D."/>
            <person name="Filipski A."/>
            <person name="Findeiss S."/>
            <person name="Freyhult E."/>
            <person name="Fulton L."/>
            <person name="Fulton R."/>
            <person name="Garcia A.C."/>
            <person name="Gardiner A."/>
            <person name="Garfield D.A."/>
            <person name="Garvin B.E."/>
            <person name="Gibson G."/>
            <person name="Gilbert D."/>
            <person name="Gnerre S."/>
            <person name="Godfrey J."/>
            <person name="Good R."/>
            <person name="Gotea V."/>
            <person name="Gravely B."/>
            <person name="Greenberg A.J."/>
            <person name="Griffiths-Jones S."/>
            <person name="Gross S."/>
            <person name="Guigo R."/>
            <person name="Gustafson E.A."/>
            <person name="Haerty W."/>
            <person name="Hahn M.W."/>
            <person name="Halligan D.L."/>
            <person name="Halpern A.L."/>
            <person name="Halter G.M."/>
            <person name="Han M.V."/>
            <person name="Heger A."/>
            <person name="Hillier L."/>
            <person name="Hinrichs A.S."/>
            <person name="Holmes I."/>
            <person name="Hoskins R.A."/>
            <person name="Hubisz M.J."/>
            <person name="Hultmark D."/>
            <person name="Huntley M.A."/>
            <person name="Jaffe D.B."/>
            <person name="Jagadeeshan S."/>
            <person name="Jeck W.R."/>
            <person name="Johnson J."/>
            <person name="Jones C.D."/>
            <person name="Jordan W.C."/>
            <person name="Karpen G.H."/>
            <person name="Kataoka E."/>
            <person name="Keightley P.D."/>
            <person name="Kheradpour P."/>
            <person name="Kirkness E.F."/>
            <person name="Koerich L.B."/>
            <person name="Kristiansen K."/>
            <person name="Kudrna D."/>
            <person name="Kulathinal R.J."/>
            <person name="Kumar S."/>
            <person name="Kwok R."/>
            <person name="Lander E."/>
            <person name="Langley C.H."/>
            <person name="Lapoint R."/>
            <person name="Lazzaro B.P."/>
            <person name="Lee S.J."/>
            <person name="Levesque L."/>
            <person name="Li R."/>
            <person name="Lin C.F."/>
            <person name="Lin M.F."/>
            <person name="Lindblad-Toh K."/>
            <person name="Llopart A."/>
            <person name="Long M."/>
            <person name="Low L."/>
            <person name="Lozovsky E."/>
            <person name="Lu J."/>
            <person name="Luo M."/>
            <person name="Machado C.A."/>
            <person name="Makalowski W."/>
            <person name="Marzo M."/>
            <person name="Matsuda M."/>
            <person name="Matzkin L."/>
            <person name="McAllister B."/>
            <person name="McBride C.S."/>
            <person name="McKernan B."/>
            <person name="McKernan K."/>
            <person name="Mendez-Lago M."/>
            <person name="Minx P."/>
            <person name="Mollenhauer M.U."/>
            <person name="Montooth K."/>
            <person name="Mount S.M."/>
            <person name="Mu X."/>
            <person name="Myers E."/>
            <person name="Negre B."/>
            <person name="Newfeld S."/>
            <person name="Nielsen R."/>
            <person name="Noor M.A."/>
            <person name="O'Grady P."/>
            <person name="Pachter L."/>
            <person name="Papaceit M."/>
            <person name="Parisi M.J."/>
            <person name="Parisi M."/>
            <person name="Parts L."/>
            <person name="Pedersen J.S."/>
            <person name="Pesole G."/>
            <person name="Phillippy A.M."/>
            <person name="Ponting C.P."/>
            <person name="Pop M."/>
            <person name="Porcelli D."/>
            <person name="Powell J.R."/>
            <person name="Prohaska S."/>
            <person name="Pruitt K."/>
            <person name="Puig M."/>
            <person name="Quesneville H."/>
            <person name="Ram K.R."/>
            <person name="Rand D."/>
            <person name="Rasmussen M.D."/>
            <person name="Reed L.K."/>
            <person name="Reenan R."/>
            <person name="Reily A."/>
            <person name="Remington K.A."/>
            <person name="Rieger T.T."/>
            <person name="Ritchie M.G."/>
            <person name="Robin C."/>
            <person name="Rogers Y.H."/>
            <person name="Rohde C."/>
            <person name="Rozas J."/>
            <person name="Rubenfield M.J."/>
            <person name="Ruiz A."/>
            <person name="Russo S."/>
            <person name="Salzberg S.L."/>
            <person name="Sanchez-Gracia A."/>
            <person name="Saranga D.J."/>
            <person name="Sato H."/>
            <person name="Schaeffer S.W."/>
            <person name="Schatz M.C."/>
            <person name="Schlenke T."/>
            <person name="Schwartz R."/>
            <person name="Segarra C."/>
            <person name="Singh R.S."/>
            <person name="Sirot L."/>
            <person name="Sirota M."/>
            <person name="Sisneros N.B."/>
            <person name="Smith C.D."/>
            <person name="Smith T.F."/>
            <person name="Spieth J."/>
            <person name="Stage D.E."/>
            <person name="Stark A."/>
            <person name="Stephan W."/>
            <person name="Strausberg R.L."/>
            <person name="Strempel S."/>
            <person name="Sturgill D."/>
            <person name="Sutton G."/>
            <person name="Sutton G.G."/>
            <person name="Tao W."/>
            <person name="Teichmann S."/>
            <person name="Tobari Y.N."/>
            <person name="Tomimura Y."/>
            <person name="Tsolas J.M."/>
            <person name="Valente V.L."/>
            <person name="Venter E."/>
            <person name="Venter J.C."/>
            <person name="Vicario S."/>
            <person name="Vieira F.G."/>
            <person name="Vilella A.J."/>
            <person name="Villasante A."/>
            <person name="Walenz B."/>
            <person name="Wang J."/>
            <person name="Wasserman M."/>
            <person name="Watts T."/>
            <person name="Wilson D."/>
            <person name="Wilson R.K."/>
            <person name="Wing R.A."/>
            <person name="Wolfner M.F."/>
            <person name="Wong A."/>
            <person name="Wong G.K."/>
            <person name="Wu C.I."/>
            <person name="Wu G."/>
            <person name="Yamamoto D."/>
            <person name="Yang H.P."/>
            <person name="Yang S.P."/>
            <person name="Yorke J.A."/>
            <person name="Yoshida K."/>
            <person name="Zdobnov E."/>
            <person name="Zhang P."/>
            <person name="Zhang Y."/>
            <person name="Zimin A.V."/>
            <person name="Baldwin J."/>
            <person name="Abdouelleil A."/>
            <person name="Abdulkadir J."/>
            <person name="Abebe A."/>
            <person name="Abera B."/>
            <person name="Abreu J."/>
            <person name="Acer S.C."/>
            <person name="Aftuck L."/>
            <person name="Alexander A."/>
            <person name="An P."/>
            <person name="Anderson E."/>
            <person name="Anderson S."/>
            <person name="Arachi H."/>
            <person name="Azer M."/>
            <person name="Bachantsang P."/>
            <person name="Barry A."/>
            <person name="Bayul T."/>
            <person name="Berlin A."/>
            <person name="Bessette D."/>
            <person name="Bloom T."/>
            <person name="Blye J."/>
            <person name="Boguslavskiy L."/>
            <person name="Bonnet C."/>
            <person name="Boukhgalter B."/>
            <person name="Bourzgui I."/>
            <person name="Brown A."/>
            <person name="Cahill P."/>
            <person name="Channer S."/>
            <person name="Cheshatsang Y."/>
            <person name="Chuda L."/>
            <person name="Citroen M."/>
            <person name="Collymore A."/>
            <person name="Cooke P."/>
            <person name="Costello M."/>
            <person name="D'Aco K."/>
            <person name="Daza R."/>
            <person name="De Haan G."/>
            <person name="DeGray S."/>
            <person name="DeMaso C."/>
            <person name="Dhargay N."/>
            <person name="Dooley K."/>
            <person name="Dooley E."/>
            <person name="Doricent M."/>
            <person name="Dorje P."/>
            <person name="Dorjee K."/>
            <person name="Dupes A."/>
            <person name="Elong R."/>
            <person name="Falk J."/>
            <person name="Farina A."/>
            <person name="Faro S."/>
            <person name="Ferguson D."/>
            <person name="Fisher S."/>
            <person name="Foley C.D."/>
            <person name="Franke A."/>
            <person name="Friedrich D."/>
            <person name="Gadbois L."/>
            <person name="Gearin G."/>
            <person name="Gearin C.R."/>
            <person name="Giannoukos G."/>
            <person name="Goode T."/>
            <person name="Graham J."/>
            <person name="Grandbois E."/>
            <person name="Grewal S."/>
            <person name="Gyaltsen K."/>
            <person name="Hafez N."/>
            <person name="Hagos B."/>
            <person name="Hall J."/>
            <person name="Henson C."/>
            <person name="Hollinger A."/>
            <person name="Honan T."/>
            <person name="Huard M.D."/>
            <person name="Hughes L."/>
            <person name="Hurhula B."/>
            <person name="Husby M.E."/>
            <person name="Kamat A."/>
            <person name="Kanga B."/>
            <person name="Kashin S."/>
            <person name="Khazanovich D."/>
            <person name="Kisner P."/>
            <person name="Lance K."/>
            <person name="Lara M."/>
            <person name="Lee W."/>
            <person name="Lennon N."/>
            <person name="Letendre F."/>
            <person name="LeVine R."/>
            <person name="Lipovsky A."/>
            <person name="Liu X."/>
            <person name="Liu J."/>
            <person name="Liu S."/>
            <person name="Lokyitsang T."/>
            <person name="Lokyitsang Y."/>
            <person name="Lubonja R."/>
            <person name="Lui A."/>
            <person name="MacDonald P."/>
            <person name="Magnisalis V."/>
            <person name="Maru K."/>
            <person name="Matthews C."/>
            <person name="McCusker W."/>
            <person name="McDonough S."/>
            <person name="Mehta T."/>
            <person name="Meldrim J."/>
            <person name="Meneus L."/>
            <person name="Mihai O."/>
            <person name="Mihalev A."/>
            <person name="Mihova T."/>
            <person name="Mittelman R."/>
            <person name="Mlenga V."/>
            <person name="Montmayeur A."/>
            <person name="Mulrain L."/>
            <person name="Navidi A."/>
            <person name="Naylor J."/>
            <person name="Negash T."/>
            <person name="Nguyen T."/>
            <person name="Nguyen N."/>
            <person name="Nicol R."/>
            <person name="Norbu C."/>
            <person name="Norbu N."/>
            <person name="Novod N."/>
            <person name="O'Neill B."/>
            <person name="Osman S."/>
            <person name="Markiewicz E."/>
            <person name="Oyono O.L."/>
            <person name="Patti C."/>
            <person name="Phunkhang P."/>
            <person name="Pierre F."/>
            <person name="Priest M."/>
            <person name="Raghuraman S."/>
            <person name="Rege F."/>
            <person name="Reyes R."/>
            <person name="Rise C."/>
            <person name="Rogov P."/>
            <person name="Ross K."/>
            <person name="Ryan E."/>
            <person name="Settipalli S."/>
            <person name="Shea T."/>
            <person name="Sherpa N."/>
            <person name="Shi L."/>
            <person name="Shih D."/>
            <person name="Sparrow T."/>
            <person name="Spaulding J."/>
            <person name="Stalker J."/>
            <person name="Stange-Thomann N."/>
            <person name="Stavropoulos S."/>
            <person name="Stone C."/>
            <person name="Strader C."/>
            <person name="Tesfaye S."/>
            <person name="Thomson T."/>
            <person name="Thoulutsang Y."/>
            <person name="Thoulutsang D."/>
            <person name="Topham K."/>
            <person name="Topping I."/>
            <person name="Tsamla T."/>
            <person name="Vassiliev H."/>
            <person name="Vo A."/>
            <person name="Wangchuk T."/>
            <person name="Wangdi T."/>
            <person name="Weiand M."/>
            <person name="Wilkinson J."/>
            <person name="Wilson A."/>
            <person name="Yadav S."/>
            <person name="Young G."/>
            <person name="Yu Q."/>
            <person name="Zembek L."/>
            <person name="Zhong D."/>
            <person name="Zimmer A."/>
            <person name="Zwirko Z."/>
            <person name="Jaffe D.B."/>
            <person name="Alvarez P."/>
            <person name="Brockman W."/>
            <person name="Butler J."/>
            <person name="Chin C."/>
            <person name="Gnerre S."/>
            <person name="Grabherr M."/>
            <person name="Kleber M."/>
            <person name="Mauceli E."/>
            <person name="MacCallum I."/>
        </authorList>
    </citation>
    <scope>NUCLEOTIDE SEQUENCE [LARGE SCALE GENOMIC DNA]</scope>
    <source>
        <strain evidence="3">Tucson 14024-0371.13</strain>
    </source>
</reference>